<dbReference type="Ensembl" id="ENSPNAT00000062531.1">
    <property type="protein sequence ID" value="ENSPNAP00000049692.1"/>
    <property type="gene ID" value="ENSPNAG00000033104.1"/>
</dbReference>
<reference evidence="7" key="2">
    <citation type="submission" date="2025-08" db="UniProtKB">
        <authorList>
            <consortium name="Ensembl"/>
        </authorList>
    </citation>
    <scope>IDENTIFICATION</scope>
</reference>
<evidence type="ECO:0000256" key="2">
    <source>
        <dbReference type="ARBA" id="ARBA00022491"/>
    </source>
</evidence>
<keyword evidence="4" id="KW-0804">Transcription</keyword>
<keyword evidence="3" id="KW-0805">Transcription regulation</keyword>
<dbReference type="InterPro" id="IPR036638">
    <property type="entry name" value="HLH_DNA-bd_sf"/>
</dbReference>
<evidence type="ECO:0000259" key="6">
    <source>
        <dbReference type="PROSITE" id="PS50888"/>
    </source>
</evidence>
<dbReference type="PROSITE" id="PS50888">
    <property type="entry name" value="BHLH"/>
    <property type="match status" value="1"/>
</dbReference>
<dbReference type="Proteomes" id="UP001501920">
    <property type="component" value="Chromosome 21"/>
</dbReference>
<name>A0AAR2JH93_PYGNA</name>
<dbReference type="SMART" id="SM00353">
    <property type="entry name" value="HLH"/>
    <property type="match status" value="1"/>
</dbReference>
<accession>A0AAR2JH93</accession>
<dbReference type="PANTHER" id="PTHR10985">
    <property type="entry name" value="BASIC HELIX-LOOP-HELIX TRANSCRIPTION FACTOR, HES-RELATED"/>
    <property type="match status" value="1"/>
</dbReference>
<dbReference type="InterPro" id="IPR050370">
    <property type="entry name" value="HES_HEY"/>
</dbReference>
<dbReference type="Gene3D" id="4.10.280.10">
    <property type="entry name" value="Helix-loop-helix DNA-binding domain"/>
    <property type="match status" value="1"/>
</dbReference>
<evidence type="ECO:0000256" key="3">
    <source>
        <dbReference type="ARBA" id="ARBA00023015"/>
    </source>
</evidence>
<dbReference type="Pfam" id="PF00010">
    <property type="entry name" value="HLH"/>
    <property type="match status" value="1"/>
</dbReference>
<dbReference type="AlphaFoldDB" id="A0AAR2JH93"/>
<evidence type="ECO:0000256" key="1">
    <source>
        <dbReference type="ARBA" id="ARBA00004123"/>
    </source>
</evidence>
<dbReference type="SUPFAM" id="SSF47459">
    <property type="entry name" value="HLH, helix-loop-helix DNA-binding domain"/>
    <property type="match status" value="1"/>
</dbReference>
<evidence type="ECO:0000256" key="4">
    <source>
        <dbReference type="ARBA" id="ARBA00023163"/>
    </source>
</evidence>
<evidence type="ECO:0000313" key="7">
    <source>
        <dbReference type="Ensembl" id="ENSPNAP00000049692.1"/>
    </source>
</evidence>
<reference evidence="7 8" key="1">
    <citation type="submission" date="2020-10" db="EMBL/GenBank/DDBJ databases">
        <title>Pygocentrus nattereri (red-bellied piranha) genome, fPygNat1, primary haplotype.</title>
        <authorList>
            <person name="Myers G."/>
            <person name="Meyer A."/>
            <person name="Karagic N."/>
            <person name="Pippel M."/>
            <person name="Winkler S."/>
            <person name="Tracey A."/>
            <person name="Wood J."/>
            <person name="Formenti G."/>
            <person name="Howe K."/>
            <person name="Fedrigo O."/>
            <person name="Jarvis E.D."/>
        </authorList>
    </citation>
    <scope>NUCLEOTIDE SEQUENCE [LARGE SCALE GENOMIC DNA]</scope>
</reference>
<dbReference type="GO" id="GO:0005634">
    <property type="term" value="C:nucleus"/>
    <property type="evidence" value="ECO:0007669"/>
    <property type="project" value="UniProtKB-SubCell"/>
</dbReference>
<protein>
    <recommendedName>
        <fullName evidence="6">BHLH domain-containing protein</fullName>
    </recommendedName>
</protein>
<organism evidence="7 8">
    <name type="scientific">Pygocentrus nattereri</name>
    <name type="common">Red-bellied piranha</name>
    <dbReference type="NCBI Taxonomy" id="42514"/>
    <lineage>
        <taxon>Eukaryota</taxon>
        <taxon>Metazoa</taxon>
        <taxon>Chordata</taxon>
        <taxon>Craniata</taxon>
        <taxon>Vertebrata</taxon>
        <taxon>Euteleostomi</taxon>
        <taxon>Actinopterygii</taxon>
        <taxon>Neopterygii</taxon>
        <taxon>Teleostei</taxon>
        <taxon>Ostariophysi</taxon>
        <taxon>Characiformes</taxon>
        <taxon>Characoidei</taxon>
        <taxon>Pygocentrus</taxon>
    </lineage>
</organism>
<keyword evidence="2" id="KW-0678">Repressor</keyword>
<feature type="domain" description="BHLH" evidence="6">
    <location>
        <begin position="12"/>
        <end position="70"/>
    </location>
</feature>
<keyword evidence="5" id="KW-0539">Nucleus</keyword>
<comment type="subcellular location">
    <subcellularLocation>
        <location evidence="1">Nucleus</location>
    </subcellularLocation>
</comment>
<reference evidence="7" key="3">
    <citation type="submission" date="2025-09" db="UniProtKB">
        <authorList>
            <consortium name="Ensembl"/>
        </authorList>
    </citation>
    <scope>IDENTIFICATION</scope>
</reference>
<dbReference type="GO" id="GO:0046983">
    <property type="term" value="F:protein dimerization activity"/>
    <property type="evidence" value="ECO:0007669"/>
    <property type="project" value="InterPro"/>
</dbReference>
<keyword evidence="8" id="KW-1185">Reference proteome</keyword>
<sequence>QHNRTSEQVLGTLLFRKVLVEKSRRDRINGSIEQMRALFHPATQTREENGDFRLDKAAVLEIAVSFLRHKAFSRANSNYARGFSHCLQETLRHVTLHARLQPKATEAVQRFYVRQRSRLTARRGCILGLIWVFIKLCLLKGNSTFTPPPPPPPPAPNFCISQKLMKLFTVVVMGTRRPMRIMPPKPPSQKDTTLYGYEYVPWCQRRCLTKALCKYLA</sequence>
<evidence type="ECO:0000313" key="8">
    <source>
        <dbReference type="Proteomes" id="UP001501920"/>
    </source>
</evidence>
<proteinExistence type="predicted"/>
<dbReference type="InterPro" id="IPR011598">
    <property type="entry name" value="bHLH_dom"/>
</dbReference>
<evidence type="ECO:0000256" key="5">
    <source>
        <dbReference type="ARBA" id="ARBA00023242"/>
    </source>
</evidence>